<evidence type="ECO:0000313" key="4">
    <source>
        <dbReference type="Proteomes" id="UP000006365"/>
    </source>
</evidence>
<evidence type="ECO:0000313" key="3">
    <source>
        <dbReference type="EMBL" id="ADW17364.1"/>
    </source>
</evidence>
<keyword evidence="4" id="KW-1185">Reference proteome</keyword>
<protein>
    <submittedName>
        <fullName evidence="3">Uncharacterized protein</fullName>
    </submittedName>
</protein>
<gene>
    <name evidence="3" type="ordered locus">Despr_1195</name>
</gene>
<evidence type="ECO:0000256" key="2">
    <source>
        <dbReference type="SAM" id="SignalP"/>
    </source>
</evidence>
<feature type="compositionally biased region" description="Gly residues" evidence="1">
    <location>
        <begin position="266"/>
        <end position="314"/>
    </location>
</feature>
<evidence type="ECO:0000256" key="1">
    <source>
        <dbReference type="SAM" id="MobiDB-lite"/>
    </source>
</evidence>
<feature type="chain" id="PRO_5031276318" evidence="2">
    <location>
        <begin position="22"/>
        <end position="314"/>
    </location>
</feature>
<dbReference type="EMBL" id="CP002364">
    <property type="protein sequence ID" value="ADW17364.1"/>
    <property type="molecule type" value="Genomic_DNA"/>
</dbReference>
<feature type="signal peptide" evidence="2">
    <location>
        <begin position="1"/>
        <end position="21"/>
    </location>
</feature>
<sequence length="314" mass="31968">MSKHMIYALLLLMMTLGSARSEETGTASVGPERQAVVRQLVRAGMSEQEAVNLVDGMAEARFGLADMGEIVHQVQAAQREPQSLAAIDSKVHEGIAKQAEPRAIVHAVTKVRERHAFAMNIATTMARDSQRQLANIVADSLTSGLTHGDAEQTAAALQKHTQAMGEEDGLRLATATMMTVRDMVRVGVTSPTAAATVTRALARGYAEQDMQTLRLTFNEQRLQANTEAVAQGYLHAIDQGVPAGQLKGYGHPSAPGTSNNNAHHGVSGGSSSGGSGGNGAGGGKSGHSGGAGGKGGGGGSGGKGGGGGGGRGGR</sequence>
<dbReference type="KEGG" id="dpr:Despr_1195"/>
<feature type="region of interest" description="Disordered" evidence="1">
    <location>
        <begin position="245"/>
        <end position="314"/>
    </location>
</feature>
<proteinExistence type="predicted"/>
<dbReference type="Proteomes" id="UP000006365">
    <property type="component" value="Chromosome"/>
</dbReference>
<dbReference type="AlphaFoldDB" id="A0A7U4DNU3"/>
<reference evidence="3 4" key="1">
    <citation type="journal article" date="2011" name="Stand. Genomic Sci.">
        <title>Complete genome sequence of Desulfobulbus propionicus type strain (1pr3).</title>
        <authorList>
            <person name="Pagani I."/>
            <person name="Lapidus A."/>
            <person name="Nolan M."/>
            <person name="Lucas S."/>
            <person name="Hammon N."/>
            <person name="Deshpande S."/>
            <person name="Cheng J.F."/>
            <person name="Chertkov O."/>
            <person name="Davenport K."/>
            <person name="Tapia R."/>
            <person name="Han C."/>
            <person name="Goodwin L."/>
            <person name="Pitluck S."/>
            <person name="Liolios K."/>
            <person name="Mavromatis K."/>
            <person name="Ivanova N."/>
            <person name="Mikhailova N."/>
            <person name="Pati A."/>
            <person name="Chen A."/>
            <person name="Palaniappan K."/>
            <person name="Land M."/>
            <person name="Hauser L."/>
            <person name="Chang Y.J."/>
            <person name="Jeffries C.D."/>
            <person name="Detter J.C."/>
            <person name="Brambilla E."/>
            <person name="Kannan K.P."/>
            <person name="Djao O.D."/>
            <person name="Rohde M."/>
            <person name="Pukall R."/>
            <person name="Spring S."/>
            <person name="Goker M."/>
            <person name="Sikorski J."/>
            <person name="Woyke T."/>
            <person name="Bristow J."/>
            <person name="Eisen J.A."/>
            <person name="Markowitz V."/>
            <person name="Hugenholtz P."/>
            <person name="Kyrpides N.C."/>
            <person name="Klenk H.P."/>
        </authorList>
    </citation>
    <scope>NUCLEOTIDE SEQUENCE [LARGE SCALE GENOMIC DNA]</scope>
    <source>
        <strain evidence="4">ATCC 33891 / DSM 2032 / 1pr3</strain>
    </source>
</reference>
<keyword evidence="2" id="KW-0732">Signal</keyword>
<name>A0A7U4DNU3_DESPD</name>
<organism evidence="3 4">
    <name type="scientific">Desulfobulbus propionicus (strain ATCC 33891 / DSM 2032 / VKM B-1956 / 1pr3)</name>
    <dbReference type="NCBI Taxonomy" id="577650"/>
    <lineage>
        <taxon>Bacteria</taxon>
        <taxon>Pseudomonadati</taxon>
        <taxon>Thermodesulfobacteriota</taxon>
        <taxon>Desulfobulbia</taxon>
        <taxon>Desulfobulbales</taxon>
        <taxon>Desulfobulbaceae</taxon>
        <taxon>Desulfobulbus</taxon>
    </lineage>
</organism>
<accession>A0A7U4DNU3</accession>